<keyword evidence="3" id="KW-1185">Reference proteome</keyword>
<dbReference type="Proteomes" id="UP001524499">
    <property type="component" value="Unassembled WGS sequence"/>
</dbReference>
<dbReference type="EMBL" id="JANIBJ010000020">
    <property type="protein sequence ID" value="MCQ8104837.1"/>
    <property type="molecule type" value="Genomic_DNA"/>
</dbReference>
<protein>
    <recommendedName>
        <fullName evidence="4">VPLPA-CTERM sorting domain-containing protein</fullName>
    </recommendedName>
</protein>
<keyword evidence="1" id="KW-0732">Signal</keyword>
<organism evidence="2 3">
    <name type="scientific">Methylomonas subterranea</name>
    <dbReference type="NCBI Taxonomy" id="2952225"/>
    <lineage>
        <taxon>Bacteria</taxon>
        <taxon>Pseudomonadati</taxon>
        <taxon>Pseudomonadota</taxon>
        <taxon>Gammaproteobacteria</taxon>
        <taxon>Methylococcales</taxon>
        <taxon>Methylococcaceae</taxon>
        <taxon>Methylomonas</taxon>
    </lineage>
</organism>
<feature type="signal peptide" evidence="1">
    <location>
        <begin position="1"/>
        <end position="23"/>
    </location>
</feature>
<proteinExistence type="predicted"/>
<evidence type="ECO:0000313" key="2">
    <source>
        <dbReference type="EMBL" id="MCQ8104837.1"/>
    </source>
</evidence>
<evidence type="ECO:0000313" key="3">
    <source>
        <dbReference type="Proteomes" id="UP001524499"/>
    </source>
</evidence>
<evidence type="ECO:0008006" key="4">
    <source>
        <dbReference type="Google" id="ProtNLM"/>
    </source>
</evidence>
<evidence type="ECO:0000256" key="1">
    <source>
        <dbReference type="SAM" id="SignalP"/>
    </source>
</evidence>
<dbReference type="RefSeq" id="WP_256602652.1">
    <property type="nucleotide sequence ID" value="NZ_JANIBJ010000020.1"/>
</dbReference>
<sequence>MRKLWLAPALVLSLGFSSAKAFAAEQHDGDIQPWKAVDGQVIVNGEWFEADFGDFAGGLYKTKNPGFDADTDKGAFAVGNWLWFSGLNSLQYWNGSAWLNTVPNGEYIELTDALGNNTVFSADGVQNPNGVIDAFDSAGDLHSHLEMSIRNASNALGGSVGAYWITLQLFETLPESTSPVAAASTPFHILFNRGLAHVDFELAVAAASAAPVPLPGAVWLFVPALTGLLGFGRRKPAA</sequence>
<name>A0ABT1TIC9_9GAMM</name>
<gene>
    <name evidence="2" type="ORF">NP590_12040</name>
</gene>
<feature type="chain" id="PRO_5045878181" description="VPLPA-CTERM sorting domain-containing protein" evidence="1">
    <location>
        <begin position="24"/>
        <end position="238"/>
    </location>
</feature>
<accession>A0ABT1TIC9</accession>
<comment type="caution">
    <text evidence="2">The sequence shown here is derived from an EMBL/GenBank/DDBJ whole genome shotgun (WGS) entry which is preliminary data.</text>
</comment>
<reference evidence="2 3" key="1">
    <citation type="submission" date="2022-07" db="EMBL/GenBank/DDBJ databases">
        <title>Methylomonas rivi sp. nov., Methylomonas rosea sp. nov., Methylomonas aureus sp. nov. and Methylomonas subterranea sp. nov., four novel methanotrophs isolated from a freshwater creek and the deep terrestrial subsurface.</title>
        <authorList>
            <person name="Abin C."/>
            <person name="Sankaranarayanan K."/>
            <person name="Garner C."/>
            <person name="Sindelar R."/>
            <person name="Kotary K."/>
            <person name="Garner R."/>
            <person name="Barclay S."/>
            <person name="Lawson P."/>
            <person name="Krumholz L."/>
        </authorList>
    </citation>
    <scope>NUCLEOTIDE SEQUENCE [LARGE SCALE GENOMIC DNA]</scope>
    <source>
        <strain evidence="2 3">SURF-2</strain>
    </source>
</reference>